<dbReference type="Pfam" id="PF00480">
    <property type="entry name" value="ROK"/>
    <property type="match status" value="1"/>
</dbReference>
<dbReference type="Gene3D" id="3.30.420.40">
    <property type="match status" value="2"/>
</dbReference>
<dbReference type="EMBL" id="RCWN01000001">
    <property type="protein sequence ID" value="RLQ87137.1"/>
    <property type="molecule type" value="Genomic_DNA"/>
</dbReference>
<comment type="caution">
    <text evidence="2">The sequence shown here is derived from an EMBL/GenBank/DDBJ whole genome shotgun (WGS) entry which is preliminary data.</text>
</comment>
<accession>A0A3L7J8S6</accession>
<protein>
    <submittedName>
        <fullName evidence="2">ROK family transcriptional regulator</fullName>
    </submittedName>
</protein>
<evidence type="ECO:0000256" key="1">
    <source>
        <dbReference type="ARBA" id="ARBA00006479"/>
    </source>
</evidence>
<evidence type="ECO:0000313" key="2">
    <source>
        <dbReference type="EMBL" id="RLQ87137.1"/>
    </source>
</evidence>
<dbReference type="PANTHER" id="PTHR18964:SF149">
    <property type="entry name" value="BIFUNCTIONAL UDP-N-ACETYLGLUCOSAMINE 2-EPIMERASE_N-ACETYLMANNOSAMINE KINASE"/>
    <property type="match status" value="1"/>
</dbReference>
<organism evidence="2 3">
    <name type="scientific">Notoacmeibacter ruber</name>
    <dbReference type="NCBI Taxonomy" id="2670375"/>
    <lineage>
        <taxon>Bacteria</taxon>
        <taxon>Pseudomonadati</taxon>
        <taxon>Pseudomonadota</taxon>
        <taxon>Alphaproteobacteria</taxon>
        <taxon>Hyphomicrobiales</taxon>
        <taxon>Notoacmeibacteraceae</taxon>
        <taxon>Notoacmeibacter</taxon>
    </lineage>
</organism>
<dbReference type="AlphaFoldDB" id="A0A3L7J8S6"/>
<dbReference type="SUPFAM" id="SSF53067">
    <property type="entry name" value="Actin-like ATPase domain"/>
    <property type="match status" value="1"/>
</dbReference>
<dbReference type="InterPro" id="IPR043129">
    <property type="entry name" value="ATPase_NBD"/>
</dbReference>
<reference evidence="2 3" key="1">
    <citation type="submission" date="2018-10" db="EMBL/GenBank/DDBJ databases">
        <title>Notoacmeibacter sp. M2BS9Y-3-1, whole genome shotgun sequence.</title>
        <authorList>
            <person name="Tuo L."/>
        </authorList>
    </citation>
    <scope>NUCLEOTIDE SEQUENCE [LARGE SCALE GENOMIC DNA]</scope>
    <source>
        <strain evidence="2 3">M2BS9Y-3-1</strain>
    </source>
</reference>
<comment type="similarity">
    <text evidence="1">Belongs to the ROK (NagC/XylR) family.</text>
</comment>
<dbReference type="Gene3D" id="1.10.10.10">
    <property type="entry name" value="Winged helix-like DNA-binding domain superfamily/Winged helix DNA-binding domain"/>
    <property type="match status" value="1"/>
</dbReference>
<gene>
    <name evidence="2" type="ORF">D8780_01810</name>
</gene>
<sequence length="417" mass="43998">MARRTMATRPDDMRRMNRIRLLATLRACGGTSRHALSHETGLSAATVSTITAELIEEGLIGIGESTTGATSRGRPRVTLKPAADVGILACVAFRYNQAIVSLVDYAGEQVAHLRSDLDTRSLDKDGLYSALEALIRRAMAEGPVDAPPLRRITLGMQGIVDLEGRTLLWSPALTFHEAPLADALEERFDVPARLYNDCDLMAEALRKQPFRKGLKDFAAILVASGVGMGLHLRGQLVNGLKSSGTEFGHIPVHPGGALCRCGHRGCVEAYAGGYAMARRAAGLHGSDSPVDIGAVSDLSTLVSKADAGDIHARAAIDEAGEALGLGLASLFTLVDPFPIVLVGQHDELFERMTTPLRRTLAATRAGQAIAESLPISFSPDPVPLTLAGAALSGLTALDEMLANNLHLVREPGGGKAA</sequence>
<dbReference type="InterPro" id="IPR036388">
    <property type="entry name" value="WH-like_DNA-bd_sf"/>
</dbReference>
<name>A0A3L7J8S6_9HYPH</name>
<dbReference type="InterPro" id="IPR049874">
    <property type="entry name" value="ROK_cs"/>
</dbReference>
<dbReference type="InterPro" id="IPR000600">
    <property type="entry name" value="ROK"/>
</dbReference>
<dbReference type="RefSeq" id="WP_121644105.1">
    <property type="nucleotide sequence ID" value="NZ_RCWN01000001.1"/>
</dbReference>
<dbReference type="SUPFAM" id="SSF46785">
    <property type="entry name" value="Winged helix' DNA-binding domain"/>
    <property type="match status" value="1"/>
</dbReference>
<evidence type="ECO:0000313" key="3">
    <source>
        <dbReference type="Proteomes" id="UP000281094"/>
    </source>
</evidence>
<dbReference type="Pfam" id="PF13412">
    <property type="entry name" value="HTH_24"/>
    <property type="match status" value="1"/>
</dbReference>
<keyword evidence="3" id="KW-1185">Reference proteome</keyword>
<dbReference type="InterPro" id="IPR036390">
    <property type="entry name" value="WH_DNA-bd_sf"/>
</dbReference>
<proteinExistence type="inferred from homology"/>
<dbReference type="PANTHER" id="PTHR18964">
    <property type="entry name" value="ROK (REPRESSOR, ORF, KINASE) FAMILY"/>
    <property type="match status" value="1"/>
</dbReference>
<dbReference type="Proteomes" id="UP000281094">
    <property type="component" value="Unassembled WGS sequence"/>
</dbReference>
<dbReference type="PROSITE" id="PS01125">
    <property type="entry name" value="ROK"/>
    <property type="match status" value="1"/>
</dbReference>